<sequence>MKKLGKKFNAVQETVEAYATCQVYCSCGCPTCEYSWDYSAKDSARSSTQSSGGTYSHY</sequence>
<evidence type="ECO:0000313" key="2">
    <source>
        <dbReference type="Proteomes" id="UP000014155"/>
    </source>
</evidence>
<dbReference type="Proteomes" id="UP000014155">
    <property type="component" value="Unassembled WGS sequence"/>
</dbReference>
<dbReference type="AlphaFoldDB" id="S0FR09"/>
<dbReference type="RefSeq" id="WP_004625954.1">
    <property type="nucleotide sequence ID" value="NZ_AORV01000035.1"/>
</dbReference>
<evidence type="ECO:0000313" key="1">
    <source>
        <dbReference type="EMBL" id="EMS71619.1"/>
    </source>
</evidence>
<dbReference type="InterPro" id="IPR023968">
    <property type="entry name" value="Bacteriocin_CLI3235"/>
</dbReference>
<accession>S0FR09</accession>
<dbReference type="EMBL" id="AORV01000035">
    <property type="protein sequence ID" value="EMS71619.1"/>
    <property type="molecule type" value="Genomic_DNA"/>
</dbReference>
<dbReference type="NCBIfam" id="TIGR04065">
    <property type="entry name" value="ocin_CLI_3235"/>
    <property type="match status" value="1"/>
</dbReference>
<organism evidence="1 2">
    <name type="scientific">Ruminiclostridium cellobioparum subsp. termitidis CT1112</name>
    <dbReference type="NCBI Taxonomy" id="1195236"/>
    <lineage>
        <taxon>Bacteria</taxon>
        <taxon>Bacillati</taxon>
        <taxon>Bacillota</taxon>
        <taxon>Clostridia</taxon>
        <taxon>Eubacteriales</taxon>
        <taxon>Oscillospiraceae</taxon>
        <taxon>Ruminiclostridium</taxon>
    </lineage>
</organism>
<comment type="caution">
    <text evidence="1">The sequence shown here is derived from an EMBL/GenBank/DDBJ whole genome shotgun (WGS) entry which is preliminary data.</text>
</comment>
<dbReference type="STRING" id="1195236.CTER_2426"/>
<gene>
    <name evidence="1" type="ORF">CTER_2426</name>
</gene>
<reference evidence="1 2" key="1">
    <citation type="journal article" date="2013" name="Genome Announc.">
        <title>Draft Genome Sequence of the Cellulolytic, Mesophilic, Anaerobic Bacterium Clostridium termitidis Strain CT1112 (DSM 5398).</title>
        <authorList>
            <person name="Lal S."/>
            <person name="Ramachandran U."/>
            <person name="Zhang X."/>
            <person name="Munir R."/>
            <person name="Sparling R."/>
            <person name="Levin D.B."/>
        </authorList>
    </citation>
    <scope>NUCLEOTIDE SEQUENCE [LARGE SCALE GENOMIC DNA]</scope>
    <source>
        <strain evidence="1 2">CT1112</strain>
    </source>
</reference>
<protein>
    <submittedName>
        <fullName evidence="1">Putative bacteriocin, CLI_3235 family</fullName>
    </submittedName>
</protein>
<proteinExistence type="predicted"/>
<name>S0FR09_RUMCE</name>
<keyword evidence="2" id="KW-1185">Reference proteome</keyword>